<evidence type="ECO:0000313" key="13">
    <source>
        <dbReference type="Proteomes" id="UP001280121"/>
    </source>
</evidence>
<gene>
    <name evidence="12" type="ORF">Ddye_007031</name>
</gene>
<evidence type="ECO:0000256" key="4">
    <source>
        <dbReference type="ARBA" id="ARBA00022617"/>
    </source>
</evidence>
<proteinExistence type="inferred from homology"/>
<dbReference type="InterPro" id="IPR036396">
    <property type="entry name" value="Cyt_P450_sf"/>
</dbReference>
<comment type="caution">
    <text evidence="12">The sequence shown here is derived from an EMBL/GenBank/DDBJ whole genome shotgun (WGS) entry which is preliminary data.</text>
</comment>
<evidence type="ECO:0000256" key="5">
    <source>
        <dbReference type="ARBA" id="ARBA00022692"/>
    </source>
</evidence>
<evidence type="ECO:0008006" key="14">
    <source>
        <dbReference type="Google" id="ProtNLM"/>
    </source>
</evidence>
<keyword evidence="9" id="KW-0408">Iron</keyword>
<comment type="cofactor">
    <cofactor evidence="1">
        <name>heme</name>
        <dbReference type="ChEBI" id="CHEBI:30413"/>
    </cofactor>
</comment>
<keyword evidence="6" id="KW-0479">Metal-binding</keyword>
<reference evidence="12" key="1">
    <citation type="journal article" date="2023" name="Plant J.">
        <title>Genome sequences and population genomics provide insights into the demographic history, inbreeding, and mutation load of two 'living fossil' tree species of Dipteronia.</title>
        <authorList>
            <person name="Feng Y."/>
            <person name="Comes H.P."/>
            <person name="Chen J."/>
            <person name="Zhu S."/>
            <person name="Lu R."/>
            <person name="Zhang X."/>
            <person name="Li P."/>
            <person name="Qiu J."/>
            <person name="Olsen K.M."/>
            <person name="Qiu Y."/>
        </authorList>
    </citation>
    <scope>NUCLEOTIDE SEQUENCE</scope>
    <source>
        <strain evidence="12">KIB01</strain>
    </source>
</reference>
<keyword evidence="5" id="KW-0812">Transmembrane</keyword>
<dbReference type="GO" id="GO:0004497">
    <property type="term" value="F:monooxygenase activity"/>
    <property type="evidence" value="ECO:0007669"/>
    <property type="project" value="UniProtKB-KW"/>
</dbReference>
<evidence type="ECO:0000256" key="2">
    <source>
        <dbReference type="ARBA" id="ARBA00004167"/>
    </source>
</evidence>
<keyword evidence="11" id="KW-0472">Membrane</keyword>
<dbReference type="GO" id="GO:0020037">
    <property type="term" value="F:heme binding"/>
    <property type="evidence" value="ECO:0007669"/>
    <property type="project" value="InterPro"/>
</dbReference>
<keyword evidence="8" id="KW-0560">Oxidoreductase</keyword>
<dbReference type="Gene3D" id="1.10.630.10">
    <property type="entry name" value="Cytochrome P450"/>
    <property type="match status" value="2"/>
</dbReference>
<evidence type="ECO:0000256" key="10">
    <source>
        <dbReference type="ARBA" id="ARBA00023033"/>
    </source>
</evidence>
<dbReference type="Pfam" id="PF00067">
    <property type="entry name" value="p450"/>
    <property type="match status" value="1"/>
</dbReference>
<comment type="similarity">
    <text evidence="3">Belongs to the cytochrome P450 family.</text>
</comment>
<name>A0AAD9XJK3_9ROSI</name>
<keyword evidence="10" id="KW-0503">Monooxygenase</keyword>
<comment type="subcellular location">
    <subcellularLocation>
        <location evidence="2">Membrane</location>
        <topology evidence="2">Single-pass membrane protein</topology>
    </subcellularLocation>
</comment>
<evidence type="ECO:0000256" key="9">
    <source>
        <dbReference type="ARBA" id="ARBA00023004"/>
    </source>
</evidence>
<dbReference type="Proteomes" id="UP001280121">
    <property type="component" value="Unassembled WGS sequence"/>
</dbReference>
<sequence>MHLLLLIILFTVLLVYLLKIVHTIIRLPCRILRHLKKQCISGPGYRLITGNSAEIRRLHMEAQSKPMSLLSSDHHIIHKWSLEYGAAFLYRFGSIPRLVISDPDTIKEVLVTKNGSFEKIESDPLLRDGLVGLNGDKWAFNIERVKVARKETTANLLTWAIFLLALHHEWQIKAREEVNSICGDNGQLVALNLSELKIVNMILNETLRMYSPAVMILRQTCKKAEVIKLGNIDVPGGTQLHLATIAVQ</sequence>
<dbReference type="PANTHER" id="PTHR24282">
    <property type="entry name" value="CYTOCHROME P450 FAMILY MEMBER"/>
    <property type="match status" value="1"/>
</dbReference>
<protein>
    <recommendedName>
        <fullName evidence="14">Cytochrome P450</fullName>
    </recommendedName>
</protein>
<evidence type="ECO:0000256" key="6">
    <source>
        <dbReference type="ARBA" id="ARBA00022723"/>
    </source>
</evidence>
<dbReference type="GO" id="GO:0016705">
    <property type="term" value="F:oxidoreductase activity, acting on paired donors, with incorporation or reduction of molecular oxygen"/>
    <property type="evidence" value="ECO:0007669"/>
    <property type="project" value="InterPro"/>
</dbReference>
<keyword evidence="4" id="KW-0349">Heme</keyword>
<evidence type="ECO:0000256" key="3">
    <source>
        <dbReference type="ARBA" id="ARBA00010617"/>
    </source>
</evidence>
<organism evidence="12 13">
    <name type="scientific">Dipteronia dyeriana</name>
    <dbReference type="NCBI Taxonomy" id="168575"/>
    <lineage>
        <taxon>Eukaryota</taxon>
        <taxon>Viridiplantae</taxon>
        <taxon>Streptophyta</taxon>
        <taxon>Embryophyta</taxon>
        <taxon>Tracheophyta</taxon>
        <taxon>Spermatophyta</taxon>
        <taxon>Magnoliopsida</taxon>
        <taxon>eudicotyledons</taxon>
        <taxon>Gunneridae</taxon>
        <taxon>Pentapetalae</taxon>
        <taxon>rosids</taxon>
        <taxon>malvids</taxon>
        <taxon>Sapindales</taxon>
        <taxon>Sapindaceae</taxon>
        <taxon>Hippocastanoideae</taxon>
        <taxon>Acereae</taxon>
        <taxon>Dipteronia</taxon>
    </lineage>
</organism>
<dbReference type="InterPro" id="IPR001128">
    <property type="entry name" value="Cyt_P450"/>
</dbReference>
<dbReference type="EMBL" id="JANJYI010000002">
    <property type="protein sequence ID" value="KAK2660498.1"/>
    <property type="molecule type" value="Genomic_DNA"/>
</dbReference>
<evidence type="ECO:0000256" key="1">
    <source>
        <dbReference type="ARBA" id="ARBA00001971"/>
    </source>
</evidence>
<evidence type="ECO:0000256" key="11">
    <source>
        <dbReference type="ARBA" id="ARBA00023136"/>
    </source>
</evidence>
<accession>A0AAD9XJK3</accession>
<dbReference type="AlphaFoldDB" id="A0AAD9XJK3"/>
<evidence type="ECO:0000256" key="8">
    <source>
        <dbReference type="ARBA" id="ARBA00023002"/>
    </source>
</evidence>
<dbReference type="PANTHER" id="PTHR24282:SF211">
    <property type="entry name" value="CYTOCHROME P450-RELATED"/>
    <property type="match status" value="1"/>
</dbReference>
<evidence type="ECO:0000313" key="12">
    <source>
        <dbReference type="EMBL" id="KAK2660498.1"/>
    </source>
</evidence>
<keyword evidence="13" id="KW-1185">Reference proteome</keyword>
<evidence type="ECO:0000256" key="7">
    <source>
        <dbReference type="ARBA" id="ARBA00022989"/>
    </source>
</evidence>
<dbReference type="SUPFAM" id="SSF48264">
    <property type="entry name" value="Cytochrome P450"/>
    <property type="match status" value="2"/>
</dbReference>
<dbReference type="GO" id="GO:0005506">
    <property type="term" value="F:iron ion binding"/>
    <property type="evidence" value="ECO:0007669"/>
    <property type="project" value="InterPro"/>
</dbReference>
<keyword evidence="7" id="KW-1133">Transmembrane helix</keyword>
<dbReference type="GO" id="GO:0016020">
    <property type="term" value="C:membrane"/>
    <property type="evidence" value="ECO:0007669"/>
    <property type="project" value="UniProtKB-SubCell"/>
</dbReference>
<dbReference type="InterPro" id="IPR050665">
    <property type="entry name" value="Cytochrome_P450_Monooxygen"/>
</dbReference>